<dbReference type="Pfam" id="PF07589">
    <property type="entry name" value="PEP-CTERM"/>
    <property type="match status" value="1"/>
</dbReference>
<sequence length="748" mass="77820" precursor="true">MALVAGACLLLAPQSKAQTGFLIEGDYTPVDDRSTEQDFVYDNTDPRGLGYYYGNEGIMPYTEFYGGGFSEDPEDFAQYTFEEGDDDKVNISVGIESVGYFEIYQGTQFRYGHLVIGGTADDVNPTGNSFSGGQGIGFVTIEGVNAVYNNDPSTIPSIYENINDPTPRAEDDGYDVYVGLTGHGSLEVLDGGRLEIGDSLFVGLAEGSTGVVLVSGFGSVITQSGIKELEEDQEQPDSQPMLIGALGSGSMRIEEGGIVNAKAGIGIGSLGVVVEDGVDGDADNPLGVDYYGGNGTVEIDGSGSRINSNGGVTVSTYYHDAAEYENGADLGGTLAITNSGLLNITQSDGSSSAGLFIGRYGSLQFDGGRAVITDGFYNDGISYGTGRVTSGTFNNRRFGELTISEGETLRFTSTADEAASDDSGSFFMANSGLIEVVDGELIFERSFVNEADMFINRIELATGILPDKRGYITGQDAKIRFRSGLMNQASLSLTAGDNIVAGNVINDATGDILLSGSSNTVFEGDLTNFGDIELGPDGSAVSMSVLGTFTGAPASTLSLALGGGSTGYLLSTMAVTGDIVLGGGLFVDLSANGPSPLDPMVGDQYELISGTGLLSGAFEALNLPTLAAGLAWSIDTSNSDFTLVVVEDNSIGGDFNGDGIVDELDYAIWETNFGIQSGATGVLGDADGDGDVDGYDYLVWLNQVGMPGMAPGSLNSNFGEFVSQVPEPQSVLLLLGSAFAGLALYRRR</sequence>
<dbReference type="OrthoDB" id="227473at2"/>
<keyword evidence="1" id="KW-0732">Signal</keyword>
<dbReference type="KEGG" id="amuc:Pan181_03540"/>
<feature type="domain" description="Ice-binding protein C-terminal" evidence="2">
    <location>
        <begin position="724"/>
        <end position="747"/>
    </location>
</feature>
<dbReference type="Pfam" id="PF00404">
    <property type="entry name" value="Dockerin_1"/>
    <property type="match status" value="1"/>
</dbReference>
<dbReference type="GO" id="GO:0004553">
    <property type="term" value="F:hydrolase activity, hydrolyzing O-glycosyl compounds"/>
    <property type="evidence" value="ECO:0007669"/>
    <property type="project" value="InterPro"/>
</dbReference>
<keyword evidence="4" id="KW-1185">Reference proteome</keyword>
<gene>
    <name evidence="3" type="ORF">Pan181_03540</name>
</gene>
<organism evidence="3 4">
    <name type="scientific">Aeoliella mucimassa</name>
    <dbReference type="NCBI Taxonomy" id="2527972"/>
    <lineage>
        <taxon>Bacteria</taxon>
        <taxon>Pseudomonadati</taxon>
        <taxon>Planctomycetota</taxon>
        <taxon>Planctomycetia</taxon>
        <taxon>Pirellulales</taxon>
        <taxon>Lacipirellulaceae</taxon>
        <taxon>Aeoliella</taxon>
    </lineage>
</organism>
<evidence type="ECO:0000313" key="4">
    <source>
        <dbReference type="Proteomes" id="UP000315750"/>
    </source>
</evidence>
<protein>
    <recommendedName>
        <fullName evidence="2">Ice-binding protein C-terminal domain-containing protein</fullName>
    </recommendedName>
</protein>
<dbReference type="EMBL" id="CP036278">
    <property type="protein sequence ID" value="QDU54174.1"/>
    <property type="molecule type" value="Genomic_DNA"/>
</dbReference>
<dbReference type="InterPro" id="IPR002105">
    <property type="entry name" value="Dockerin_1_rpt"/>
</dbReference>
<dbReference type="Gene3D" id="1.10.1330.10">
    <property type="entry name" value="Dockerin domain"/>
    <property type="match status" value="1"/>
</dbReference>
<dbReference type="GO" id="GO:0000272">
    <property type="term" value="P:polysaccharide catabolic process"/>
    <property type="evidence" value="ECO:0007669"/>
    <property type="project" value="InterPro"/>
</dbReference>
<evidence type="ECO:0000256" key="1">
    <source>
        <dbReference type="SAM" id="SignalP"/>
    </source>
</evidence>
<dbReference type="InterPro" id="IPR036439">
    <property type="entry name" value="Dockerin_dom_sf"/>
</dbReference>
<feature type="signal peptide" evidence="1">
    <location>
        <begin position="1"/>
        <end position="17"/>
    </location>
</feature>
<name>A0A518AHL6_9BACT</name>
<proteinExistence type="predicted"/>
<dbReference type="PROSITE" id="PS00018">
    <property type="entry name" value="EF_HAND_1"/>
    <property type="match status" value="1"/>
</dbReference>
<dbReference type="InterPro" id="IPR013424">
    <property type="entry name" value="Ice-binding_C"/>
</dbReference>
<evidence type="ECO:0000259" key="2">
    <source>
        <dbReference type="Pfam" id="PF07589"/>
    </source>
</evidence>
<dbReference type="Proteomes" id="UP000315750">
    <property type="component" value="Chromosome"/>
</dbReference>
<feature type="chain" id="PRO_5021898122" description="Ice-binding protein C-terminal domain-containing protein" evidence="1">
    <location>
        <begin position="18"/>
        <end position="748"/>
    </location>
</feature>
<dbReference type="InterPro" id="IPR018247">
    <property type="entry name" value="EF_Hand_1_Ca_BS"/>
</dbReference>
<dbReference type="AlphaFoldDB" id="A0A518AHL6"/>
<accession>A0A518AHL6</accession>
<evidence type="ECO:0000313" key="3">
    <source>
        <dbReference type="EMBL" id="QDU54174.1"/>
    </source>
</evidence>
<dbReference type="SUPFAM" id="SSF63446">
    <property type="entry name" value="Type I dockerin domain"/>
    <property type="match status" value="1"/>
</dbReference>
<reference evidence="3 4" key="1">
    <citation type="submission" date="2019-02" db="EMBL/GenBank/DDBJ databases">
        <title>Deep-cultivation of Planctomycetes and their phenomic and genomic characterization uncovers novel biology.</title>
        <authorList>
            <person name="Wiegand S."/>
            <person name="Jogler M."/>
            <person name="Boedeker C."/>
            <person name="Pinto D."/>
            <person name="Vollmers J."/>
            <person name="Rivas-Marin E."/>
            <person name="Kohn T."/>
            <person name="Peeters S.H."/>
            <person name="Heuer A."/>
            <person name="Rast P."/>
            <person name="Oberbeckmann S."/>
            <person name="Bunk B."/>
            <person name="Jeske O."/>
            <person name="Meyerdierks A."/>
            <person name="Storesund J.E."/>
            <person name="Kallscheuer N."/>
            <person name="Luecker S."/>
            <person name="Lage O.M."/>
            <person name="Pohl T."/>
            <person name="Merkel B.J."/>
            <person name="Hornburger P."/>
            <person name="Mueller R.-W."/>
            <person name="Bruemmer F."/>
            <person name="Labrenz M."/>
            <person name="Spormann A.M."/>
            <person name="Op den Camp H."/>
            <person name="Overmann J."/>
            <person name="Amann R."/>
            <person name="Jetten M.S.M."/>
            <person name="Mascher T."/>
            <person name="Medema M.H."/>
            <person name="Devos D.P."/>
            <person name="Kaster A.-K."/>
            <person name="Ovreas L."/>
            <person name="Rohde M."/>
            <person name="Galperin M.Y."/>
            <person name="Jogler C."/>
        </authorList>
    </citation>
    <scope>NUCLEOTIDE SEQUENCE [LARGE SCALE GENOMIC DNA]</scope>
    <source>
        <strain evidence="3 4">Pan181</strain>
    </source>
</reference>
<dbReference type="RefSeq" id="WP_145245190.1">
    <property type="nucleotide sequence ID" value="NZ_CP036278.1"/>
</dbReference>